<proteinExistence type="predicted"/>
<accession>W1NUY8</accession>
<dbReference type="EMBL" id="KI395332">
    <property type="protein sequence ID" value="ERM98479.1"/>
    <property type="molecule type" value="Genomic_DNA"/>
</dbReference>
<dbReference type="HOGENOM" id="CLU_2888749_0_0_1"/>
<protein>
    <submittedName>
        <fullName evidence="2">Uncharacterized protein</fullName>
    </submittedName>
</protein>
<dbReference type="Gramene" id="ERM98479">
    <property type="protein sequence ID" value="ERM98479"/>
    <property type="gene ID" value="AMTR_s00072p00165840"/>
</dbReference>
<dbReference type="Proteomes" id="UP000017836">
    <property type="component" value="Unassembled WGS sequence"/>
</dbReference>
<evidence type="ECO:0000313" key="3">
    <source>
        <dbReference type="Proteomes" id="UP000017836"/>
    </source>
</evidence>
<reference evidence="3" key="1">
    <citation type="journal article" date="2013" name="Science">
        <title>The Amborella genome and the evolution of flowering plants.</title>
        <authorList>
            <consortium name="Amborella Genome Project"/>
        </authorList>
    </citation>
    <scope>NUCLEOTIDE SEQUENCE [LARGE SCALE GENOMIC DNA]</scope>
</reference>
<evidence type="ECO:0000256" key="1">
    <source>
        <dbReference type="SAM" id="MobiDB-lite"/>
    </source>
</evidence>
<feature type="region of interest" description="Disordered" evidence="1">
    <location>
        <begin position="1"/>
        <end position="24"/>
    </location>
</feature>
<sequence length="63" mass="6689">MEEKMGATGRAETRWQAGGGREDGWRREVAAAEGSVTEVRELQVVEQQGGKDGGERVADDGAA</sequence>
<name>W1NUY8_AMBTC</name>
<evidence type="ECO:0000313" key="2">
    <source>
        <dbReference type="EMBL" id="ERM98479.1"/>
    </source>
</evidence>
<dbReference type="AlphaFoldDB" id="W1NUY8"/>
<keyword evidence="3" id="KW-1185">Reference proteome</keyword>
<organism evidence="2 3">
    <name type="scientific">Amborella trichopoda</name>
    <dbReference type="NCBI Taxonomy" id="13333"/>
    <lineage>
        <taxon>Eukaryota</taxon>
        <taxon>Viridiplantae</taxon>
        <taxon>Streptophyta</taxon>
        <taxon>Embryophyta</taxon>
        <taxon>Tracheophyta</taxon>
        <taxon>Spermatophyta</taxon>
        <taxon>Magnoliopsida</taxon>
        <taxon>Amborellales</taxon>
        <taxon>Amborellaceae</taxon>
        <taxon>Amborella</taxon>
    </lineage>
</organism>
<gene>
    <name evidence="2" type="ORF">AMTR_s00072p00165840</name>
</gene>